<protein>
    <submittedName>
        <fullName evidence="1">Uncharacterized protein</fullName>
    </submittedName>
</protein>
<dbReference type="STRING" id="291112.PAU_03477"/>
<organism evidence="1 2">
    <name type="scientific">Photorhabdus asymbiotica subsp. asymbiotica (strain ATCC 43949 / 3105-77)</name>
    <name type="common">Xenorhabdus luminescens (strain 2)</name>
    <dbReference type="NCBI Taxonomy" id="553480"/>
    <lineage>
        <taxon>Bacteria</taxon>
        <taxon>Pseudomonadati</taxon>
        <taxon>Pseudomonadota</taxon>
        <taxon>Gammaproteobacteria</taxon>
        <taxon>Enterobacterales</taxon>
        <taxon>Morganellaceae</taxon>
        <taxon>Photorhabdus</taxon>
    </lineage>
</organism>
<sequence>MGFQEQWNGKTIKKLFQMTRNLNHTCFDNVVLFLLHTNDIQEGLSEGSHD</sequence>
<proteinExistence type="predicted"/>
<gene>
    <name evidence="1" type="ordered locus">PAU_03477</name>
</gene>
<reference evidence="1 2" key="1">
    <citation type="journal article" date="2009" name="BMC Genomics">
        <title>Comparative genomics of the emerging human pathogen Photorhabdus asymbiotica with the insect pathogen Photorhabdus luminescens.</title>
        <authorList>
            <person name="Wilkinson P."/>
            <person name="Waterfield N.R."/>
            <person name="Crossman L."/>
            <person name="Corton C."/>
            <person name="Sanchez-Contreras M."/>
            <person name="Vlisidou I."/>
            <person name="Barron A."/>
            <person name="Bignell A."/>
            <person name="Clark L."/>
            <person name="Ormond D."/>
            <person name="Mayho M."/>
            <person name="Bason N."/>
            <person name="Smith F."/>
            <person name="Simmonds M."/>
            <person name="Churcher C."/>
            <person name="Harris D."/>
            <person name="Thompson N.R."/>
            <person name="Quail M."/>
            <person name="Parkhill J."/>
            <person name="ffrench-Constant R.H."/>
        </authorList>
    </citation>
    <scope>NUCLEOTIDE SEQUENCE [LARGE SCALE GENOMIC DNA]</scope>
    <source>
        <strain evidence="2">ATCC 43949 / 3105-77</strain>
    </source>
</reference>
<dbReference type="KEGG" id="pay:PAU_03477"/>
<accession>C7BJP0</accession>
<name>C7BJP0_PHOAA</name>
<dbReference type="EMBL" id="FM162591">
    <property type="protein sequence ID" value="CAQ85565.1"/>
    <property type="molecule type" value="Genomic_DNA"/>
</dbReference>
<dbReference type="AlphaFoldDB" id="C7BJP0"/>
<evidence type="ECO:0000313" key="2">
    <source>
        <dbReference type="Proteomes" id="UP000002747"/>
    </source>
</evidence>
<dbReference type="Proteomes" id="UP000002747">
    <property type="component" value="Chromosome"/>
</dbReference>
<evidence type="ECO:0000313" key="1">
    <source>
        <dbReference type="EMBL" id="CAQ85565.1"/>
    </source>
</evidence>